<keyword evidence="4" id="KW-1185">Reference proteome</keyword>
<organism evidence="3 4">
    <name type="scientific">Cichlidogyrus casuarinus</name>
    <dbReference type="NCBI Taxonomy" id="1844966"/>
    <lineage>
        <taxon>Eukaryota</taxon>
        <taxon>Metazoa</taxon>
        <taxon>Spiralia</taxon>
        <taxon>Lophotrochozoa</taxon>
        <taxon>Platyhelminthes</taxon>
        <taxon>Monogenea</taxon>
        <taxon>Monopisthocotylea</taxon>
        <taxon>Dactylogyridea</taxon>
        <taxon>Ancyrocephalidae</taxon>
        <taxon>Cichlidogyrus</taxon>
    </lineage>
</organism>
<evidence type="ECO:0000313" key="3">
    <source>
        <dbReference type="EMBL" id="KAL3320488.1"/>
    </source>
</evidence>
<name>A0ABD2QM30_9PLAT</name>
<sequence>MALRYSFNGYHQNTLSGDRFEGRIKVLSQKLDTQLAINASHENTIKHLQSRNEYLDEKARQKTISENNLQIKLAFMEREILDFRKVVENKDSTILKLSTSCEAAAKLIKILDQNNQELTEKLDFRKADDLILDTKNQKRMTYPVTETPITVEISVQTTEKIDSTLPIQHAITLNLTENTSSSELTPNTEDDWTLNSLWGGSEPISSTPKILRLTTGSERRTASESKLNRNRNTPNYPRLDDLPVTKKRNTDDESAVSVNSCNAIPNDAELAKTETLDLSEASLPDIPNRAINETISLIVKEMNESRQFLSEILENRLSLLRNDPLSDGQRNVCRVRMVNCAQQLTQMIFFLLHQNAVHTRPKSPK</sequence>
<evidence type="ECO:0000313" key="4">
    <source>
        <dbReference type="Proteomes" id="UP001626550"/>
    </source>
</evidence>
<evidence type="ECO:0000256" key="1">
    <source>
        <dbReference type="SAM" id="Coils"/>
    </source>
</evidence>
<proteinExistence type="predicted"/>
<evidence type="ECO:0000256" key="2">
    <source>
        <dbReference type="SAM" id="MobiDB-lite"/>
    </source>
</evidence>
<gene>
    <name evidence="3" type="ORF">Ciccas_000843</name>
</gene>
<keyword evidence="1" id="KW-0175">Coiled coil</keyword>
<dbReference type="Proteomes" id="UP001626550">
    <property type="component" value="Unassembled WGS sequence"/>
</dbReference>
<reference evidence="3 4" key="1">
    <citation type="submission" date="2024-11" db="EMBL/GenBank/DDBJ databases">
        <title>Adaptive evolution of stress response genes in parasites aligns with host niche diversity.</title>
        <authorList>
            <person name="Hahn C."/>
            <person name="Resl P."/>
        </authorList>
    </citation>
    <scope>NUCLEOTIDE SEQUENCE [LARGE SCALE GENOMIC DNA]</scope>
    <source>
        <strain evidence="3">EGGRZ-B1_66</strain>
        <tissue evidence="3">Body</tissue>
    </source>
</reference>
<feature type="region of interest" description="Disordered" evidence="2">
    <location>
        <begin position="213"/>
        <end position="254"/>
    </location>
</feature>
<accession>A0ABD2QM30</accession>
<feature type="compositionally biased region" description="Basic and acidic residues" evidence="2">
    <location>
        <begin position="217"/>
        <end position="227"/>
    </location>
</feature>
<dbReference type="AlphaFoldDB" id="A0ABD2QM30"/>
<protein>
    <submittedName>
        <fullName evidence="3">Uncharacterized protein</fullName>
    </submittedName>
</protein>
<dbReference type="EMBL" id="JBJKFK010000049">
    <property type="protein sequence ID" value="KAL3320488.1"/>
    <property type="molecule type" value="Genomic_DNA"/>
</dbReference>
<comment type="caution">
    <text evidence="3">The sequence shown here is derived from an EMBL/GenBank/DDBJ whole genome shotgun (WGS) entry which is preliminary data.</text>
</comment>
<feature type="compositionally biased region" description="Basic and acidic residues" evidence="2">
    <location>
        <begin position="238"/>
        <end position="251"/>
    </location>
</feature>
<feature type="coiled-coil region" evidence="1">
    <location>
        <begin position="101"/>
        <end position="128"/>
    </location>
</feature>